<accession>A0A3E1NVZ8</accession>
<dbReference type="Proteomes" id="UP000261174">
    <property type="component" value="Unassembled WGS sequence"/>
</dbReference>
<dbReference type="AlphaFoldDB" id="A0A3E1NVZ8"/>
<sequence>MQIISTLLLLFIPWMRTWSCGPNYIYDDYRFVLFQPELSNAPGLKDLNYNINLSILRDGDPQKKDYQRNCREWQQQLGGRIPDIYSIQYEMSPDDFLYAYRHHEWDTIRDNSFLQALLQPANKPFLDYMAFAKQVEFNQFGNYDPWETGNDNGGTEQTKKLYQQGKEAFARTSNPFLKERYAFQLVKLIYYGGAGKRDSLAVMYETYLKGHSTIVADWGMLYYAFSQDDKVKLLCQTFERSEEKKAYIYTTLSTKELDTLLRKDPNFPAAWFIRGLKEPGRALHIIQAIHRTAPRYQYLPMLVVREVNKLEDWVMSPQVLGFNSRIKENTYGAEKNWEKRTLDTTYAYYAKKNLLKDQVYLRTVRTYLESILSKPDSNHLVYALAVAHLYNMDGEYTRALACLHNIDPGSNKLYRRQWITEQLAAAIHTADLKSDSVKATFAVQLNELLQLGAKLRGDQDLYQGDIDNGLPCLLLMMSQQYEKQQDVITAGLLFQRADMLVNGYHGFVYEEDTTKISYRRISYFDQHAVPEDVDKLLAFKHAKRKSAFEKFISPRVWAPDDFYKDLKLSLLVRQERFHEALAVAEQMNPFFWRDNYEYSMFLTRKYIGSPDYLVPGETQHKKAYAMADKRAILKDIVLLSDSLKQAPQTARLYYRMGNALYNISFGGRCWMLANYGKGENADYYYGIGWDEYAHSDLNRNYQAAYYRCEAAMGMYQKALANGQGQKELCAKVLLMMSVCDKDRAAYVKDRKFSTGPVYDYSRSDEKAFHSHYLDVLKQRYGGTNLYAESKMMCPDVK</sequence>
<reference evidence="1 2" key="1">
    <citation type="submission" date="2018-08" db="EMBL/GenBank/DDBJ databases">
        <title>Chitinophaga sp. K20C18050901, a novel bacterium isolated from forest soil.</title>
        <authorList>
            <person name="Wang C."/>
        </authorList>
    </citation>
    <scope>NUCLEOTIDE SEQUENCE [LARGE SCALE GENOMIC DNA]</scope>
    <source>
        <strain evidence="1 2">K20C18050901</strain>
    </source>
</reference>
<dbReference type="EMBL" id="QTJV01000010">
    <property type="protein sequence ID" value="RFM32122.1"/>
    <property type="molecule type" value="Genomic_DNA"/>
</dbReference>
<evidence type="ECO:0000313" key="2">
    <source>
        <dbReference type="Proteomes" id="UP000261174"/>
    </source>
</evidence>
<evidence type="ECO:0000313" key="1">
    <source>
        <dbReference type="EMBL" id="RFM32122.1"/>
    </source>
</evidence>
<comment type="caution">
    <text evidence="1">The sequence shown here is derived from an EMBL/GenBank/DDBJ whole genome shotgun (WGS) entry which is preliminary data.</text>
</comment>
<protein>
    <submittedName>
        <fullName evidence="1">Uncharacterized protein</fullName>
    </submittedName>
</protein>
<gene>
    <name evidence="1" type="ORF">DXN04_25390</name>
</gene>
<proteinExistence type="predicted"/>
<keyword evidence="2" id="KW-1185">Reference proteome</keyword>
<organism evidence="1 2">
    <name type="scientific">Chitinophaga silvisoli</name>
    <dbReference type="NCBI Taxonomy" id="2291814"/>
    <lineage>
        <taxon>Bacteria</taxon>
        <taxon>Pseudomonadati</taxon>
        <taxon>Bacteroidota</taxon>
        <taxon>Chitinophagia</taxon>
        <taxon>Chitinophagales</taxon>
        <taxon>Chitinophagaceae</taxon>
        <taxon>Chitinophaga</taxon>
    </lineage>
</organism>
<name>A0A3E1NVZ8_9BACT</name>